<evidence type="ECO:0000313" key="2">
    <source>
        <dbReference type="EMBL" id="EDM29673.1"/>
    </source>
</evidence>
<accession>A6DFU3</accession>
<keyword evidence="3" id="KW-1185">Reference proteome</keyword>
<dbReference type="AlphaFoldDB" id="A6DFU3"/>
<evidence type="ECO:0000313" key="3">
    <source>
        <dbReference type="Proteomes" id="UP000004947"/>
    </source>
</evidence>
<organism evidence="2 3">
    <name type="scientific">Lentisphaera araneosa HTCC2155</name>
    <dbReference type="NCBI Taxonomy" id="313628"/>
    <lineage>
        <taxon>Bacteria</taxon>
        <taxon>Pseudomonadati</taxon>
        <taxon>Lentisphaerota</taxon>
        <taxon>Lentisphaeria</taxon>
        <taxon>Lentisphaerales</taxon>
        <taxon>Lentisphaeraceae</taxon>
        <taxon>Lentisphaera</taxon>
    </lineage>
</organism>
<dbReference type="Gene3D" id="1.50.10.140">
    <property type="match status" value="1"/>
</dbReference>
<dbReference type="RefSeq" id="WP_007276792.1">
    <property type="nucleotide sequence ID" value="NZ_ABCK01000001.1"/>
</dbReference>
<reference evidence="2 3" key="1">
    <citation type="journal article" date="2010" name="J. Bacteriol.">
        <title>Genome sequence of Lentisphaera araneosa HTCC2155T, the type species of the order Lentisphaerales in the phylum Lentisphaerae.</title>
        <authorList>
            <person name="Thrash J.C."/>
            <person name="Cho J.C."/>
            <person name="Vergin K.L."/>
            <person name="Morris R.M."/>
            <person name="Giovannoni S.J."/>
        </authorList>
    </citation>
    <scope>NUCLEOTIDE SEQUENCE [LARGE SCALE GENOMIC DNA]</scope>
    <source>
        <strain evidence="2 3">HTCC2155</strain>
    </source>
</reference>
<dbReference type="Proteomes" id="UP000004947">
    <property type="component" value="Unassembled WGS sequence"/>
</dbReference>
<feature type="domain" description="Glycoamylase-like" evidence="1">
    <location>
        <begin position="212"/>
        <end position="455"/>
    </location>
</feature>
<gene>
    <name evidence="2" type="ORF">LNTAR_18023</name>
</gene>
<sequence length="470" mass="53219">MKKLFKSLLGEAPKAAENVFVQPATRNVYEILGRSAHLNDDDFLDLVSRASFEYFWHEASPKTGIIADNLNKPTTYSTASIGFGLSAMVVAAERGFRDRQEIEQRTQTILLSLTKTQTKDGMFYHFLDEDSQVTTDGYETAISTVDTGLLIMGAITAGEYFGGKCKEYADQIFEKCNWAAFTDHEHKQVFMAWEPDSKEDLSGIGKFHPVRWDYFSDESIICCLLGNANPNKDFALPADYFYHWARNKGQYHPATPGYQSTDEFVYSYSGALFTYQFAHIWLDFEQLGKDQPRKHQLDHVPAINWYHNSQAATQAAWLVAIDNSQASRTYGPFGWGFTAHTSINGYNVGAILPRGEQNQPFMLNGEVAPYGAGTCIMFEPEKAIKTLRYYYGLHDDNDNAIVWNNEGETPYGFYDTFNLDSGYVAQQYLGIDLGPMLLAIENHRTGLIQETFMKNEHIQKALKNIGFEKL</sequence>
<dbReference type="eggNOG" id="COG5368">
    <property type="taxonomic scope" value="Bacteria"/>
</dbReference>
<dbReference type="InterPro" id="IPR019282">
    <property type="entry name" value="Glycoamylase-like_cons_dom"/>
</dbReference>
<dbReference type="EMBL" id="ABCK01000001">
    <property type="protein sequence ID" value="EDM29673.1"/>
    <property type="molecule type" value="Genomic_DNA"/>
</dbReference>
<evidence type="ECO:0000259" key="1">
    <source>
        <dbReference type="Pfam" id="PF10091"/>
    </source>
</evidence>
<dbReference type="OrthoDB" id="5937621at2"/>
<comment type="caution">
    <text evidence="2">The sequence shown here is derived from an EMBL/GenBank/DDBJ whole genome shotgun (WGS) entry which is preliminary data.</text>
</comment>
<name>A6DFU3_9BACT</name>
<protein>
    <recommendedName>
        <fullName evidence="1">Glycoamylase-like domain-containing protein</fullName>
    </recommendedName>
</protein>
<dbReference type="STRING" id="313628.LNTAR_18023"/>
<dbReference type="Pfam" id="PF10091">
    <property type="entry name" value="Glycoamylase"/>
    <property type="match status" value="1"/>
</dbReference>
<proteinExistence type="predicted"/>